<accession>A0A972FP03</accession>
<feature type="coiled-coil region" evidence="1">
    <location>
        <begin position="147"/>
        <end position="214"/>
    </location>
</feature>
<name>A0A972FP03_9FLAO</name>
<dbReference type="EMBL" id="JAAMPU010000107">
    <property type="protein sequence ID" value="NMH28765.1"/>
    <property type="molecule type" value="Genomic_DNA"/>
</dbReference>
<feature type="region of interest" description="Disordered" evidence="2">
    <location>
        <begin position="26"/>
        <end position="46"/>
    </location>
</feature>
<reference evidence="5" key="1">
    <citation type="submission" date="2020-02" db="EMBL/GenBank/DDBJ databases">
        <title>Flavobacterium sp. genome.</title>
        <authorList>
            <person name="Jung H.S."/>
            <person name="Baek J.H."/>
            <person name="Jeon C.O."/>
        </authorList>
    </citation>
    <scope>NUCLEOTIDE SEQUENCE</scope>
    <source>
        <strain evidence="5">SE-s28</strain>
    </source>
</reference>
<evidence type="ECO:0000259" key="4">
    <source>
        <dbReference type="Pfam" id="PF14257"/>
    </source>
</evidence>
<keyword evidence="6" id="KW-1185">Reference proteome</keyword>
<evidence type="ECO:0000256" key="3">
    <source>
        <dbReference type="SAM" id="Phobius"/>
    </source>
</evidence>
<sequence length="296" mass="33355">MKSISLFAAMVLVAVASSCKQSDFSKSEEAVSTTEESVSAEPAPTAKPVQGRKFVRTADMRFKVKDVAKSTFEVEKSVNRFGGFVVETNLQSNENGTETAKLSQDSIVETKRFTVTNDMIIRVPNARLDSLLTTVQSQVGYLNHRVIKAEDVQLKMLANQMAQQRQQKYNARMENGIDSKGRKLKDVVDAEDRLTTKNEEADSAKIQNLDLEDKVAYSTVSLQLYQNETVLREVLANPESLTYKTSFGTQVTDSLLFGWNILQGLITFFLRFWTIWLIGLLVFFILTRRTKKIALK</sequence>
<evidence type="ECO:0000313" key="6">
    <source>
        <dbReference type="Proteomes" id="UP000712080"/>
    </source>
</evidence>
<dbReference type="PROSITE" id="PS51257">
    <property type="entry name" value="PROKAR_LIPOPROTEIN"/>
    <property type="match status" value="1"/>
</dbReference>
<keyword evidence="3" id="KW-0812">Transmembrane</keyword>
<evidence type="ECO:0000256" key="2">
    <source>
        <dbReference type="SAM" id="MobiDB-lite"/>
    </source>
</evidence>
<dbReference type="Pfam" id="PF14257">
    <property type="entry name" value="DUF4349"/>
    <property type="match status" value="1"/>
</dbReference>
<organism evidence="5 6">
    <name type="scientific">Flavobacterium silvaticum</name>
    <dbReference type="NCBI Taxonomy" id="1852020"/>
    <lineage>
        <taxon>Bacteria</taxon>
        <taxon>Pseudomonadati</taxon>
        <taxon>Bacteroidota</taxon>
        <taxon>Flavobacteriia</taxon>
        <taxon>Flavobacteriales</taxon>
        <taxon>Flavobacteriaceae</taxon>
        <taxon>Flavobacterium</taxon>
    </lineage>
</organism>
<keyword evidence="3" id="KW-1133">Transmembrane helix</keyword>
<gene>
    <name evidence="5" type="ORF">G6047_12040</name>
</gene>
<evidence type="ECO:0000313" key="5">
    <source>
        <dbReference type="EMBL" id="NMH28765.1"/>
    </source>
</evidence>
<dbReference type="InterPro" id="IPR025645">
    <property type="entry name" value="DUF4349"/>
</dbReference>
<comment type="caution">
    <text evidence="5">The sequence shown here is derived from an EMBL/GenBank/DDBJ whole genome shotgun (WGS) entry which is preliminary data.</text>
</comment>
<evidence type="ECO:0000256" key="1">
    <source>
        <dbReference type="SAM" id="Coils"/>
    </source>
</evidence>
<dbReference type="Proteomes" id="UP000712080">
    <property type="component" value="Unassembled WGS sequence"/>
</dbReference>
<keyword evidence="1" id="KW-0175">Coiled coil</keyword>
<proteinExistence type="predicted"/>
<dbReference type="AlphaFoldDB" id="A0A972FP03"/>
<feature type="compositionally biased region" description="Low complexity" evidence="2">
    <location>
        <begin position="30"/>
        <end position="41"/>
    </location>
</feature>
<keyword evidence="3" id="KW-0472">Membrane</keyword>
<dbReference type="RefSeq" id="WP_169527878.1">
    <property type="nucleotide sequence ID" value="NZ_JAAMPU010000107.1"/>
</dbReference>
<feature type="transmembrane region" description="Helical" evidence="3">
    <location>
        <begin position="261"/>
        <end position="286"/>
    </location>
</feature>
<protein>
    <submittedName>
        <fullName evidence="5">DUF4349 domain-containing protein</fullName>
    </submittedName>
</protein>
<feature type="domain" description="DUF4349" evidence="4">
    <location>
        <begin position="52"/>
        <end position="286"/>
    </location>
</feature>